<evidence type="ECO:0000256" key="1">
    <source>
        <dbReference type="SAM" id="MobiDB-lite"/>
    </source>
</evidence>
<proteinExistence type="predicted"/>
<organism evidence="2 3">
    <name type="scientific">Desulfofustis glycolicus DSM 9705</name>
    <dbReference type="NCBI Taxonomy" id="1121409"/>
    <lineage>
        <taxon>Bacteria</taxon>
        <taxon>Pseudomonadati</taxon>
        <taxon>Thermodesulfobacteriota</taxon>
        <taxon>Desulfobulbia</taxon>
        <taxon>Desulfobulbales</taxon>
        <taxon>Desulfocapsaceae</taxon>
        <taxon>Desulfofustis</taxon>
    </lineage>
</organism>
<reference evidence="2 3" key="1">
    <citation type="submission" date="2016-11" db="EMBL/GenBank/DDBJ databases">
        <authorList>
            <person name="Jaros S."/>
            <person name="Januszkiewicz K."/>
            <person name="Wedrychowicz H."/>
        </authorList>
    </citation>
    <scope>NUCLEOTIDE SEQUENCE [LARGE SCALE GENOMIC DNA]</scope>
    <source>
        <strain evidence="2 3">DSM 9705</strain>
    </source>
</reference>
<dbReference type="AlphaFoldDB" id="A0A1M5YR04"/>
<dbReference type="EMBL" id="FQXS01000050">
    <property type="protein sequence ID" value="SHI14290.1"/>
    <property type="molecule type" value="Genomic_DNA"/>
</dbReference>
<dbReference type="Proteomes" id="UP000184139">
    <property type="component" value="Unassembled WGS sequence"/>
</dbReference>
<sequence length="148" mass="17119">MRNTNQQQNYQADEAFDHHSNAPLAPFPERRRFNLWLTSSDSSWIDGFYHECYPLGGTRKHRATFDTIMNNLAVAEDEAISVFLDKSRYRHIQNKPSSFSASNVSRICDMLENKGFLELKWTPESRQKSTGFKLDIQRHVQRVGAAPV</sequence>
<keyword evidence="3" id="KW-1185">Reference proteome</keyword>
<accession>A0A1M5YR04</accession>
<feature type="compositionally biased region" description="Polar residues" evidence="1">
    <location>
        <begin position="1"/>
        <end position="11"/>
    </location>
</feature>
<gene>
    <name evidence="2" type="ORF">SAMN02745124_04334</name>
</gene>
<feature type="region of interest" description="Disordered" evidence="1">
    <location>
        <begin position="1"/>
        <end position="21"/>
    </location>
</feature>
<name>A0A1M5YR04_9BACT</name>
<evidence type="ECO:0000313" key="3">
    <source>
        <dbReference type="Proteomes" id="UP000184139"/>
    </source>
</evidence>
<evidence type="ECO:0000313" key="2">
    <source>
        <dbReference type="EMBL" id="SHI14290.1"/>
    </source>
</evidence>
<protein>
    <submittedName>
        <fullName evidence="2">Uncharacterized protein</fullName>
    </submittedName>
</protein>